<reference evidence="2" key="1">
    <citation type="submission" date="2021-11" db="EMBL/GenBank/DDBJ databases">
        <title>BS-T2-15 a new species belonging to the Comamonadaceae family isolated from the soil of a French oak forest.</title>
        <authorList>
            <person name="Mieszkin S."/>
            <person name="Alain K."/>
        </authorList>
    </citation>
    <scope>NUCLEOTIDE SEQUENCE</scope>
    <source>
        <strain evidence="2">BS-T2-15</strain>
    </source>
</reference>
<organism evidence="2 3">
    <name type="scientific">Scleromatobacter humisilvae</name>
    <dbReference type="NCBI Taxonomy" id="2897159"/>
    <lineage>
        <taxon>Bacteria</taxon>
        <taxon>Pseudomonadati</taxon>
        <taxon>Pseudomonadota</taxon>
        <taxon>Betaproteobacteria</taxon>
        <taxon>Burkholderiales</taxon>
        <taxon>Sphaerotilaceae</taxon>
        <taxon>Scleromatobacter</taxon>
    </lineage>
</organism>
<evidence type="ECO:0000256" key="1">
    <source>
        <dbReference type="SAM" id="MobiDB-lite"/>
    </source>
</evidence>
<feature type="region of interest" description="Disordered" evidence="1">
    <location>
        <begin position="97"/>
        <end position="128"/>
    </location>
</feature>
<accession>A0A9X1YGL8</accession>
<dbReference type="Pfam" id="PF02482">
    <property type="entry name" value="Ribosomal_S30AE"/>
    <property type="match status" value="1"/>
</dbReference>
<comment type="caution">
    <text evidence="2">The sequence shown here is derived from an EMBL/GenBank/DDBJ whole genome shotgun (WGS) entry which is preliminary data.</text>
</comment>
<dbReference type="Proteomes" id="UP001139353">
    <property type="component" value="Unassembled WGS sequence"/>
</dbReference>
<dbReference type="Gene3D" id="3.30.160.100">
    <property type="entry name" value="Ribosome hibernation promotion factor-like"/>
    <property type="match status" value="1"/>
</dbReference>
<dbReference type="SUPFAM" id="SSF69754">
    <property type="entry name" value="Ribosome binding protein Y (YfiA homologue)"/>
    <property type="match status" value="1"/>
</dbReference>
<evidence type="ECO:0000313" key="3">
    <source>
        <dbReference type="Proteomes" id="UP001139353"/>
    </source>
</evidence>
<protein>
    <submittedName>
        <fullName evidence="2">HPF/RaiA family ribosome-associated protein</fullName>
    </submittedName>
</protein>
<name>A0A9X1YGL8_9BURK</name>
<dbReference type="InterPro" id="IPR036567">
    <property type="entry name" value="RHF-like"/>
</dbReference>
<dbReference type="AlphaFoldDB" id="A0A9X1YGL8"/>
<dbReference type="EMBL" id="JAJLJH010000001">
    <property type="protein sequence ID" value="MCK9685065.1"/>
    <property type="molecule type" value="Genomic_DNA"/>
</dbReference>
<keyword evidence="3" id="KW-1185">Reference proteome</keyword>
<feature type="compositionally biased region" description="Basic and acidic residues" evidence="1">
    <location>
        <begin position="97"/>
        <end position="109"/>
    </location>
</feature>
<sequence>MQVQINTDHHLQGSEAREQWASGVVDDAMSHFADNVTRVEVHLSDENAGKGGAAVLRCKMEARVNGRPPVAVTNDAPSLDAAVNGAVHKLVRATEHALGRADKHAHEGRQLPVGDTTDDDFVPSSAPF</sequence>
<proteinExistence type="predicted"/>
<evidence type="ECO:0000313" key="2">
    <source>
        <dbReference type="EMBL" id="MCK9685065.1"/>
    </source>
</evidence>
<gene>
    <name evidence="2" type="ORF">LPC04_05005</name>
</gene>
<dbReference type="InterPro" id="IPR003489">
    <property type="entry name" value="RHF/RaiA"/>
</dbReference>
<dbReference type="RefSeq" id="WP_275681078.1">
    <property type="nucleotide sequence ID" value="NZ_JAJLJH010000001.1"/>
</dbReference>